<reference evidence="2 3" key="1">
    <citation type="submission" date="2018-06" db="EMBL/GenBank/DDBJ databases">
        <title>Flavobacterium tibetense sp. nov., isolated from a wetland YonghuCo on Tibetan Plateau.</title>
        <authorList>
            <person name="Xing P."/>
            <person name="Phurbu D."/>
            <person name="Lu H."/>
        </authorList>
    </citation>
    <scope>NUCLEOTIDE SEQUENCE [LARGE SCALE GENOMIC DNA]</scope>
    <source>
        <strain evidence="2 3">YH5</strain>
    </source>
</reference>
<accession>A0A365P032</accession>
<feature type="transmembrane region" description="Helical" evidence="1">
    <location>
        <begin position="125"/>
        <end position="145"/>
    </location>
</feature>
<keyword evidence="1" id="KW-0472">Membrane</keyword>
<name>A0A365P032_9FLAO</name>
<feature type="transmembrane region" description="Helical" evidence="1">
    <location>
        <begin position="51"/>
        <end position="69"/>
    </location>
</feature>
<dbReference type="EMBL" id="QLST01000012">
    <property type="protein sequence ID" value="RBA27858.1"/>
    <property type="molecule type" value="Genomic_DNA"/>
</dbReference>
<comment type="caution">
    <text evidence="2">The sequence shown here is derived from an EMBL/GenBank/DDBJ whole genome shotgun (WGS) entry which is preliminary data.</text>
</comment>
<keyword evidence="1" id="KW-1133">Transmembrane helix</keyword>
<proteinExistence type="predicted"/>
<evidence type="ECO:0000313" key="3">
    <source>
        <dbReference type="Proteomes" id="UP000253319"/>
    </source>
</evidence>
<protein>
    <submittedName>
        <fullName evidence="2">Uncharacterized protein</fullName>
    </submittedName>
</protein>
<feature type="transmembrane region" description="Helical" evidence="1">
    <location>
        <begin position="7"/>
        <end position="31"/>
    </location>
</feature>
<keyword evidence="3" id="KW-1185">Reference proteome</keyword>
<gene>
    <name evidence="2" type="ORF">DPN68_10250</name>
</gene>
<dbReference type="RefSeq" id="WP_113989562.1">
    <property type="nucleotide sequence ID" value="NZ_QLST01000012.1"/>
</dbReference>
<keyword evidence="1" id="KW-0812">Transmembrane</keyword>
<dbReference type="AlphaFoldDB" id="A0A365P032"/>
<dbReference type="Proteomes" id="UP000253319">
    <property type="component" value="Unassembled WGS sequence"/>
</dbReference>
<evidence type="ECO:0000256" key="1">
    <source>
        <dbReference type="SAM" id="Phobius"/>
    </source>
</evidence>
<sequence length="147" mass="17674">MEKKKVILHFGIGFLLYYTASSLAYLLDGFFEIGLLFYEVEPLIIVFGKEAVNFLSTLLFIYIGILYFMNRLINHNTLIILGGFFFFTQIIQILFTYYGVDLLTAYFSIDFDSLNPIKYEYYDKYYLFLFYYFKILVVIFMFYYFSK</sequence>
<organism evidence="2 3">
    <name type="scientific">Flavobacterium tibetense</name>
    <dbReference type="NCBI Taxonomy" id="2233533"/>
    <lineage>
        <taxon>Bacteria</taxon>
        <taxon>Pseudomonadati</taxon>
        <taxon>Bacteroidota</taxon>
        <taxon>Flavobacteriia</taxon>
        <taxon>Flavobacteriales</taxon>
        <taxon>Flavobacteriaceae</taxon>
        <taxon>Flavobacterium</taxon>
    </lineage>
</organism>
<evidence type="ECO:0000313" key="2">
    <source>
        <dbReference type="EMBL" id="RBA27858.1"/>
    </source>
</evidence>
<feature type="transmembrane region" description="Helical" evidence="1">
    <location>
        <begin position="78"/>
        <end position="100"/>
    </location>
</feature>